<evidence type="ECO:0000313" key="1">
    <source>
        <dbReference type="EMBL" id="QHT27859.1"/>
    </source>
</evidence>
<reference evidence="1" key="1">
    <citation type="journal article" date="2020" name="Nature">
        <title>Giant virus diversity and host interactions through global metagenomics.</title>
        <authorList>
            <person name="Schulz F."/>
            <person name="Roux S."/>
            <person name="Paez-Espino D."/>
            <person name="Jungbluth S."/>
            <person name="Walsh D.A."/>
            <person name="Denef V.J."/>
            <person name="McMahon K.D."/>
            <person name="Konstantinidis K.T."/>
            <person name="Eloe-Fadrosh E.A."/>
            <person name="Kyrpides N.C."/>
            <person name="Woyke T."/>
        </authorList>
    </citation>
    <scope>NUCLEOTIDE SEQUENCE</scope>
    <source>
        <strain evidence="1">GVMAG-M-3300000115-19</strain>
    </source>
</reference>
<sequence length="226" mass="27023">MPRDDKRELKPYYNLNEIDKMIHNVVSYNKDVPILYSELKHAFKDSKIYIKQLKLVQDRNRLPKLPTEILSYIIEIKYNLDDMNDLGVLLTYNDMVKSHKKEGSDFLYGYFRFIDAEDITKLDKTLYYFDIATKYIGMGHVITLSIDKTRNKFFFKYGGGSSYFDYEETFNKTQKLYTLDKYKNNLFSIKDIYSKMEIDRDYTSQKDDEYSPQTSIQDYIVDSYSE</sequence>
<dbReference type="AlphaFoldDB" id="A0A6C0EHV4"/>
<protein>
    <submittedName>
        <fullName evidence="1">Uncharacterized protein</fullName>
    </submittedName>
</protein>
<dbReference type="EMBL" id="MN738843">
    <property type="protein sequence ID" value="QHT27859.1"/>
    <property type="molecule type" value="Genomic_DNA"/>
</dbReference>
<accession>A0A6C0EHV4</accession>
<organism evidence="1">
    <name type="scientific">viral metagenome</name>
    <dbReference type="NCBI Taxonomy" id="1070528"/>
    <lineage>
        <taxon>unclassified sequences</taxon>
        <taxon>metagenomes</taxon>
        <taxon>organismal metagenomes</taxon>
    </lineage>
</organism>
<name>A0A6C0EHV4_9ZZZZ</name>
<proteinExistence type="predicted"/>